<dbReference type="AlphaFoldDB" id="A0A482ETC0"/>
<keyword evidence="1" id="KW-0614">Plasmid</keyword>
<organism evidence="1">
    <name type="scientific">Salmonella sp</name>
    <dbReference type="NCBI Taxonomy" id="599"/>
    <lineage>
        <taxon>Bacteria</taxon>
        <taxon>Pseudomonadati</taxon>
        <taxon>Pseudomonadota</taxon>
        <taxon>Gammaproteobacteria</taxon>
        <taxon>Enterobacterales</taxon>
        <taxon>Enterobacteriaceae</taxon>
        <taxon>Salmonella</taxon>
    </lineage>
</organism>
<dbReference type="EMBL" id="MK356557">
    <property type="protein sequence ID" value="QBM91351.1"/>
    <property type="molecule type" value="Genomic_DNA"/>
</dbReference>
<protein>
    <submittedName>
        <fullName evidence="1">Uncharacterized protein</fullName>
    </submittedName>
</protein>
<gene>
    <name evidence="1" type="ORF">NNIBIDOC_00018</name>
</gene>
<name>A0A482ETC0_SALSP</name>
<proteinExistence type="predicted"/>
<accession>A0A482ETC0</accession>
<reference evidence="1" key="1">
    <citation type="submission" date="2019-01" db="EMBL/GenBank/DDBJ databases">
        <title>Salmonella strain 1423 plasmid sequences.</title>
        <authorList>
            <person name="Chen K."/>
            <person name="Chen S."/>
        </authorList>
    </citation>
    <scope>NUCLEOTIDE SEQUENCE</scope>
    <source>
        <strain evidence="1">Sa1423</strain>
        <plasmid evidence="1">pSa1423-90k</plasmid>
    </source>
</reference>
<evidence type="ECO:0000313" key="1">
    <source>
        <dbReference type="EMBL" id="QBM91351.1"/>
    </source>
</evidence>
<sequence length="50" mass="5929">MVISIVVQIIFITWRCYRDYCASSMRKTPPGQRDHNFTSAAQYTCQQRAW</sequence>
<geneLocation type="plasmid" evidence="1">
    <name>pSa1423-90k</name>
</geneLocation>